<keyword evidence="6" id="KW-0819">tRNA processing</keyword>
<dbReference type="PANTHER" id="PTHR45846">
    <property type="entry name" value="TRNA-DIHYDROURIDINE(47) SYNTHASE [NAD(P)(+)]-LIKE"/>
    <property type="match status" value="1"/>
</dbReference>
<dbReference type="InterPro" id="IPR004652">
    <property type="entry name" value="DusB-like"/>
</dbReference>
<dbReference type="CDD" id="cd02801">
    <property type="entry name" value="DUS_like_FMN"/>
    <property type="match status" value="1"/>
</dbReference>
<name>A0A8T3VCL8_9EURY</name>
<comment type="catalytic activity">
    <reaction evidence="11">
        <text>a 5,6-dihydrouridine in tRNA + NAD(+) = a uridine in tRNA + NADH + H(+)</text>
        <dbReference type="Rhea" id="RHEA:54452"/>
        <dbReference type="Rhea" id="RHEA-COMP:13339"/>
        <dbReference type="Rhea" id="RHEA-COMP:13887"/>
        <dbReference type="ChEBI" id="CHEBI:15378"/>
        <dbReference type="ChEBI" id="CHEBI:57540"/>
        <dbReference type="ChEBI" id="CHEBI:57945"/>
        <dbReference type="ChEBI" id="CHEBI:65315"/>
        <dbReference type="ChEBI" id="CHEBI:74443"/>
    </reaction>
</comment>
<dbReference type="Pfam" id="PF01207">
    <property type="entry name" value="Dus"/>
    <property type="match status" value="1"/>
</dbReference>
<keyword evidence="9" id="KW-0560">Oxidoreductase</keyword>
<dbReference type="InterPro" id="IPR018517">
    <property type="entry name" value="tRNA_hU_synthase_CS"/>
</dbReference>
<accession>A0A8T3VCL8</accession>
<keyword evidence="8" id="KW-0694">RNA-binding</keyword>
<evidence type="ECO:0000256" key="11">
    <source>
        <dbReference type="ARBA" id="ARBA00048802"/>
    </source>
</evidence>
<dbReference type="PIRSF" id="PIRSF006621">
    <property type="entry name" value="Dus"/>
    <property type="match status" value="1"/>
</dbReference>
<evidence type="ECO:0000259" key="12">
    <source>
        <dbReference type="Pfam" id="PF01207"/>
    </source>
</evidence>
<dbReference type="InterPro" id="IPR013785">
    <property type="entry name" value="Aldolase_TIM"/>
</dbReference>
<evidence type="ECO:0000256" key="8">
    <source>
        <dbReference type="ARBA" id="ARBA00022884"/>
    </source>
</evidence>
<keyword evidence="5" id="KW-0288">FMN</keyword>
<evidence type="ECO:0000313" key="13">
    <source>
        <dbReference type="EMBL" id="MBE6505849.1"/>
    </source>
</evidence>
<dbReference type="RefSeq" id="WP_303737503.1">
    <property type="nucleotide sequence ID" value="NZ_SUTE01000073.1"/>
</dbReference>
<dbReference type="InterPro" id="IPR001269">
    <property type="entry name" value="DUS_fam"/>
</dbReference>
<evidence type="ECO:0000256" key="2">
    <source>
        <dbReference type="ARBA" id="ARBA00002790"/>
    </source>
</evidence>
<gene>
    <name evidence="13" type="primary">dusB</name>
    <name evidence="13" type="ORF">E7Z73_09000</name>
</gene>
<dbReference type="EMBL" id="SUTE01000073">
    <property type="protein sequence ID" value="MBE6505849.1"/>
    <property type="molecule type" value="Genomic_DNA"/>
</dbReference>
<evidence type="ECO:0000313" key="14">
    <source>
        <dbReference type="Proteomes" id="UP000762703"/>
    </source>
</evidence>
<evidence type="ECO:0000256" key="1">
    <source>
        <dbReference type="ARBA" id="ARBA00001917"/>
    </source>
</evidence>
<proteinExistence type="predicted"/>
<dbReference type="GO" id="GO:0017150">
    <property type="term" value="F:tRNA dihydrouridine synthase activity"/>
    <property type="evidence" value="ECO:0007669"/>
    <property type="project" value="InterPro"/>
</dbReference>
<organism evidence="13 14">
    <name type="scientific">Methanobrevibacter millerae</name>
    <dbReference type="NCBI Taxonomy" id="230361"/>
    <lineage>
        <taxon>Archaea</taxon>
        <taxon>Methanobacteriati</taxon>
        <taxon>Methanobacteriota</taxon>
        <taxon>Methanomada group</taxon>
        <taxon>Methanobacteria</taxon>
        <taxon>Methanobacteriales</taxon>
        <taxon>Methanobacteriaceae</taxon>
        <taxon>Methanobrevibacter</taxon>
    </lineage>
</organism>
<comment type="catalytic activity">
    <reaction evidence="10">
        <text>a 5,6-dihydrouridine in tRNA + NADP(+) = a uridine in tRNA + NADPH + H(+)</text>
        <dbReference type="Rhea" id="RHEA:23624"/>
        <dbReference type="Rhea" id="RHEA-COMP:13339"/>
        <dbReference type="Rhea" id="RHEA-COMP:13887"/>
        <dbReference type="ChEBI" id="CHEBI:15378"/>
        <dbReference type="ChEBI" id="CHEBI:57783"/>
        <dbReference type="ChEBI" id="CHEBI:58349"/>
        <dbReference type="ChEBI" id="CHEBI:65315"/>
        <dbReference type="ChEBI" id="CHEBI:74443"/>
    </reaction>
</comment>
<evidence type="ECO:0000256" key="6">
    <source>
        <dbReference type="ARBA" id="ARBA00022694"/>
    </source>
</evidence>
<comment type="cofactor">
    <cofactor evidence="1">
        <name>FMN</name>
        <dbReference type="ChEBI" id="CHEBI:58210"/>
    </cofactor>
</comment>
<dbReference type="PROSITE" id="PS01136">
    <property type="entry name" value="UPF0034"/>
    <property type="match status" value="1"/>
</dbReference>
<dbReference type="NCBIfam" id="TIGR00737">
    <property type="entry name" value="nifR3_yhdG"/>
    <property type="match status" value="1"/>
</dbReference>
<dbReference type="Gene3D" id="3.20.20.70">
    <property type="entry name" value="Aldolase class I"/>
    <property type="match status" value="1"/>
</dbReference>
<comment type="function">
    <text evidence="2">Catalyzes the synthesis of 5,6-dihydrouridine (D), a modified base found in the D-loop of most tRNAs, via the reduction of the C5-C6 double bond in target uridines.</text>
</comment>
<dbReference type="GO" id="GO:0050660">
    <property type="term" value="F:flavin adenine dinucleotide binding"/>
    <property type="evidence" value="ECO:0007669"/>
    <property type="project" value="InterPro"/>
</dbReference>
<dbReference type="AlphaFoldDB" id="A0A8T3VCL8"/>
<feature type="domain" description="DUS-like FMN-binding" evidence="12">
    <location>
        <begin position="16"/>
        <end position="316"/>
    </location>
</feature>
<dbReference type="Proteomes" id="UP000762703">
    <property type="component" value="Unassembled WGS sequence"/>
</dbReference>
<keyword evidence="3" id="KW-0820">tRNA-binding</keyword>
<evidence type="ECO:0000256" key="5">
    <source>
        <dbReference type="ARBA" id="ARBA00022643"/>
    </source>
</evidence>
<keyword evidence="4" id="KW-0285">Flavoprotein</keyword>
<reference evidence="13" key="1">
    <citation type="submission" date="2019-04" db="EMBL/GenBank/DDBJ databases">
        <title>Evolution of Biomass-Degrading Anaerobic Consortia Revealed by Metagenomics.</title>
        <authorList>
            <person name="Peng X."/>
        </authorList>
    </citation>
    <scope>NUCLEOTIDE SEQUENCE</scope>
    <source>
        <strain evidence="13">SIG12</strain>
    </source>
</reference>
<sequence length="324" mass="36532">MKWKIDNVKIDNQVVLAPMAGICDSAYRRIIKSMGCGLIETEMVSTRAVMHLNRKTREMLEMTDFERPIAQQIFGSDSESFKTASSYIAENMNPDIIDINMGCPVTKVAVKSGAGSALLKSPEKVEEIIQTVKDSVSIPVTVKIRSGWNKNNAVEIAKIAEKSGASAIAVHPRTRQQRYDIPSDWSIIKDVKDNVSIPVIGNGDIRSCYDAKAMLEITGCDAIMIGRGVLGNPWIIKQCIDYLDYGIKPERIASREKLDMFKRHADMIIGNYEDKVVMHKLRTNAAYYMKNLHGSQEIKKRIFQTTTKEELFDLLENYVKTLKY</sequence>
<dbReference type="GO" id="GO:0000049">
    <property type="term" value="F:tRNA binding"/>
    <property type="evidence" value="ECO:0007669"/>
    <property type="project" value="UniProtKB-KW"/>
</dbReference>
<dbReference type="Gene3D" id="1.10.1200.80">
    <property type="entry name" value="Putative flavin oxidoreducatase, domain 2"/>
    <property type="match status" value="1"/>
</dbReference>
<evidence type="ECO:0000256" key="3">
    <source>
        <dbReference type="ARBA" id="ARBA00022555"/>
    </source>
</evidence>
<dbReference type="InterPro" id="IPR035587">
    <property type="entry name" value="DUS-like_FMN-bd"/>
</dbReference>
<dbReference type="PANTHER" id="PTHR45846:SF1">
    <property type="entry name" value="TRNA-DIHYDROURIDINE(47) SYNTHASE [NAD(P)(+)]-LIKE"/>
    <property type="match status" value="1"/>
</dbReference>
<dbReference type="InterPro" id="IPR024036">
    <property type="entry name" value="tRNA-dHydroUridine_Synthase_C"/>
</dbReference>
<keyword evidence="7" id="KW-0521">NADP</keyword>
<evidence type="ECO:0000256" key="7">
    <source>
        <dbReference type="ARBA" id="ARBA00022857"/>
    </source>
</evidence>
<dbReference type="SUPFAM" id="SSF51395">
    <property type="entry name" value="FMN-linked oxidoreductases"/>
    <property type="match status" value="1"/>
</dbReference>
<evidence type="ECO:0000256" key="9">
    <source>
        <dbReference type="ARBA" id="ARBA00023002"/>
    </source>
</evidence>
<comment type="caution">
    <text evidence="13">The sequence shown here is derived from an EMBL/GenBank/DDBJ whole genome shotgun (WGS) entry which is preliminary data.</text>
</comment>
<protein>
    <submittedName>
        <fullName evidence="13">tRNA dihydrouridine synthase DusB</fullName>
    </submittedName>
</protein>
<evidence type="ECO:0000256" key="4">
    <source>
        <dbReference type="ARBA" id="ARBA00022630"/>
    </source>
</evidence>
<evidence type="ECO:0000256" key="10">
    <source>
        <dbReference type="ARBA" id="ARBA00048205"/>
    </source>
</evidence>